<reference evidence="3 4" key="1">
    <citation type="journal article" date="2009" name="Stand. Genomic Sci.">
        <title>Complete genome sequence of Stackebrandtia nassauensis type strain (LLR-40K-21).</title>
        <authorList>
            <person name="Munk C."/>
            <person name="Lapidus A."/>
            <person name="Copeland A."/>
            <person name="Jando M."/>
            <person name="Mayilraj S."/>
            <person name="Glavina Del Rio T."/>
            <person name="Nolan M."/>
            <person name="Chen F."/>
            <person name="Lucas S."/>
            <person name="Tice H."/>
            <person name="Cheng J.F."/>
            <person name="Han C."/>
            <person name="Detter J.C."/>
            <person name="Bruce D."/>
            <person name="Goodwin L."/>
            <person name="Chain P."/>
            <person name="Pitluck S."/>
            <person name="Goker M."/>
            <person name="Ovchinikova G."/>
            <person name="Pati A."/>
            <person name="Ivanova N."/>
            <person name="Mavromatis K."/>
            <person name="Chen A."/>
            <person name="Palaniappan K."/>
            <person name="Land M."/>
            <person name="Hauser L."/>
            <person name="Chang Y.J."/>
            <person name="Jeffries C.D."/>
            <person name="Bristow J."/>
            <person name="Eisen J.A."/>
            <person name="Markowitz V."/>
            <person name="Hugenholtz P."/>
            <person name="Kyrpides N.C."/>
            <person name="Klenk H.P."/>
        </authorList>
    </citation>
    <scope>NUCLEOTIDE SEQUENCE [LARGE SCALE GENOMIC DNA]</scope>
    <source>
        <strain evidence="4">DSM 44728 / CIP 108903 / NRRL B-16338 / NBRC 102104 / LLR-40K-21</strain>
    </source>
</reference>
<feature type="domain" description="HTH marR-type" evidence="2">
    <location>
        <begin position="24"/>
        <end position="74"/>
    </location>
</feature>
<sequence length="417" mass="42545">MKREKMTGNPASPQMARAINDRLALDLLVEHGRLSAPQLRELTGLSRPSIADLIERLQEGGLVKQVGESGKKRRGPNAKVYGLVADYVHVAGVDLRGGTIHVALADLGGAIVAESRRTINPDHTLASLIRRAVADAVRKLDREVSALHTVVVAAPGFINQNTAELLPGYEFPGWDAELLPGLIDALDVPIAFENEADLAGTAELHHGAGAGRRDLAVLWLDRSVGASVILDGALRHGASGGSGEVGKLALPGAHLPAPGRASGGFHSLVSSEAVLALAADHGVETGPVAEVVARACEADDMASTSFVDALAARIALGALGLVAVVDPGLIVMSGDIGRAGASVLADRVAAHLSTLDATVTDIVPSTLPDNPVVTGAVLSALHIARDDVFGSSSRLAAAYGEEAEAAAAAESGAEAAG</sequence>
<protein>
    <submittedName>
        <fullName evidence="3">ROK family protein</fullName>
    </submittedName>
</protein>
<dbReference type="OrthoDB" id="3523179at2"/>
<dbReference type="InterPro" id="IPR000600">
    <property type="entry name" value="ROK"/>
</dbReference>
<accession>D3Q9P6</accession>
<dbReference type="Pfam" id="PF12802">
    <property type="entry name" value="MarR_2"/>
    <property type="match status" value="1"/>
</dbReference>
<dbReference type="EMBL" id="CP001778">
    <property type="protein sequence ID" value="ADD44592.1"/>
    <property type="molecule type" value="Genomic_DNA"/>
</dbReference>
<comment type="similarity">
    <text evidence="1">Belongs to the ROK (NagC/XylR) family.</text>
</comment>
<evidence type="ECO:0000256" key="1">
    <source>
        <dbReference type="ARBA" id="ARBA00006479"/>
    </source>
</evidence>
<dbReference type="eggNOG" id="COG1940">
    <property type="taxonomic scope" value="Bacteria"/>
</dbReference>
<dbReference type="SUPFAM" id="SSF46785">
    <property type="entry name" value="Winged helix' DNA-binding domain"/>
    <property type="match status" value="1"/>
</dbReference>
<dbReference type="GO" id="GO:0003700">
    <property type="term" value="F:DNA-binding transcription factor activity"/>
    <property type="evidence" value="ECO:0007669"/>
    <property type="project" value="InterPro"/>
</dbReference>
<dbReference type="Proteomes" id="UP000000844">
    <property type="component" value="Chromosome"/>
</dbReference>
<dbReference type="InterPro" id="IPR036390">
    <property type="entry name" value="WH_DNA-bd_sf"/>
</dbReference>
<gene>
    <name evidence="3" type="ordered locus">Snas_4952</name>
</gene>
<dbReference type="InterPro" id="IPR036388">
    <property type="entry name" value="WH-like_DNA-bd_sf"/>
</dbReference>
<keyword evidence="4" id="KW-1185">Reference proteome</keyword>
<dbReference type="eggNOG" id="COG1522">
    <property type="taxonomic scope" value="Bacteria"/>
</dbReference>
<evidence type="ECO:0000313" key="3">
    <source>
        <dbReference type="EMBL" id="ADD44592.1"/>
    </source>
</evidence>
<dbReference type="STRING" id="446470.Snas_4952"/>
<dbReference type="Pfam" id="PF00480">
    <property type="entry name" value="ROK"/>
    <property type="match status" value="1"/>
</dbReference>
<dbReference type="InterPro" id="IPR043129">
    <property type="entry name" value="ATPase_NBD"/>
</dbReference>
<evidence type="ECO:0000259" key="2">
    <source>
        <dbReference type="Pfam" id="PF12802"/>
    </source>
</evidence>
<dbReference type="SUPFAM" id="SSF53067">
    <property type="entry name" value="Actin-like ATPase domain"/>
    <property type="match status" value="1"/>
</dbReference>
<dbReference type="HOGENOM" id="CLU_036604_13_3_11"/>
<organism evidence="3 4">
    <name type="scientific">Stackebrandtia nassauensis (strain DSM 44728 / CIP 108903 / NRRL B-16338 / NBRC 102104 / LLR-40K-21)</name>
    <dbReference type="NCBI Taxonomy" id="446470"/>
    <lineage>
        <taxon>Bacteria</taxon>
        <taxon>Bacillati</taxon>
        <taxon>Actinomycetota</taxon>
        <taxon>Actinomycetes</taxon>
        <taxon>Glycomycetales</taxon>
        <taxon>Glycomycetaceae</taxon>
        <taxon>Stackebrandtia</taxon>
    </lineage>
</organism>
<proteinExistence type="inferred from homology"/>
<dbReference type="InterPro" id="IPR000835">
    <property type="entry name" value="HTH_MarR-typ"/>
</dbReference>
<dbReference type="Gene3D" id="3.30.420.40">
    <property type="match status" value="2"/>
</dbReference>
<name>D3Q9P6_STANL</name>
<dbReference type="Gene3D" id="1.10.10.10">
    <property type="entry name" value="Winged helix-like DNA-binding domain superfamily/Winged helix DNA-binding domain"/>
    <property type="match status" value="1"/>
</dbReference>
<dbReference type="PANTHER" id="PTHR18964:SF149">
    <property type="entry name" value="BIFUNCTIONAL UDP-N-ACETYLGLUCOSAMINE 2-EPIMERASE_N-ACETYLMANNOSAMINE KINASE"/>
    <property type="match status" value="1"/>
</dbReference>
<dbReference type="PANTHER" id="PTHR18964">
    <property type="entry name" value="ROK (REPRESSOR, ORF, KINASE) FAMILY"/>
    <property type="match status" value="1"/>
</dbReference>
<dbReference type="AlphaFoldDB" id="D3Q9P6"/>
<dbReference type="KEGG" id="sna:Snas_4952"/>
<evidence type="ECO:0000313" key="4">
    <source>
        <dbReference type="Proteomes" id="UP000000844"/>
    </source>
</evidence>